<dbReference type="AlphaFoldDB" id="A0A6H5IZU5"/>
<organism evidence="2 3">
    <name type="scientific">Trichogramma brassicae</name>
    <dbReference type="NCBI Taxonomy" id="86971"/>
    <lineage>
        <taxon>Eukaryota</taxon>
        <taxon>Metazoa</taxon>
        <taxon>Ecdysozoa</taxon>
        <taxon>Arthropoda</taxon>
        <taxon>Hexapoda</taxon>
        <taxon>Insecta</taxon>
        <taxon>Pterygota</taxon>
        <taxon>Neoptera</taxon>
        <taxon>Endopterygota</taxon>
        <taxon>Hymenoptera</taxon>
        <taxon>Apocrita</taxon>
        <taxon>Proctotrupomorpha</taxon>
        <taxon>Chalcidoidea</taxon>
        <taxon>Trichogrammatidae</taxon>
        <taxon>Trichogramma</taxon>
    </lineage>
</organism>
<gene>
    <name evidence="2" type="ORF">TBRA_LOCUS14916</name>
</gene>
<protein>
    <submittedName>
        <fullName evidence="2">Uncharacterized protein</fullName>
    </submittedName>
</protein>
<name>A0A6H5IZU5_9HYME</name>
<evidence type="ECO:0000313" key="2">
    <source>
        <dbReference type="EMBL" id="CAB0043328.1"/>
    </source>
</evidence>
<reference evidence="2 3" key="1">
    <citation type="submission" date="2020-02" db="EMBL/GenBank/DDBJ databases">
        <authorList>
            <person name="Ferguson B K."/>
        </authorList>
    </citation>
    <scope>NUCLEOTIDE SEQUENCE [LARGE SCALE GENOMIC DNA]</scope>
</reference>
<accession>A0A6H5IZU5</accession>
<dbReference type="EMBL" id="CADCXV010001306">
    <property type="protein sequence ID" value="CAB0043328.1"/>
    <property type="molecule type" value="Genomic_DNA"/>
</dbReference>
<keyword evidence="1" id="KW-1133">Transmembrane helix</keyword>
<keyword evidence="3" id="KW-1185">Reference proteome</keyword>
<evidence type="ECO:0000256" key="1">
    <source>
        <dbReference type="SAM" id="Phobius"/>
    </source>
</evidence>
<evidence type="ECO:0000313" key="3">
    <source>
        <dbReference type="Proteomes" id="UP000479190"/>
    </source>
</evidence>
<keyword evidence="1" id="KW-0472">Membrane</keyword>
<sequence>MATRANPSRSDAYGLVRISCATFGFTETVRGLSSQPRLRHHASVMIALSAAMIENASDAYGLDENLDSMHPHALLRGERVRGREQADSVTVVVVAYTGAASGGFVCVASARRPRRRRATPRPARGARVNGGSRRELLNTKNSWLELGHLSRIGLTGFPLSLYHVYRRALTLSRGQCVWTCTTIGVRLSALRKKCEDCQLRQVMRMNLYDDRCATFGITEKVRGLPVTASDAYELVRR</sequence>
<keyword evidence="1" id="KW-0812">Transmembrane</keyword>
<feature type="transmembrane region" description="Helical" evidence="1">
    <location>
        <begin position="89"/>
        <end position="110"/>
    </location>
</feature>
<dbReference type="Proteomes" id="UP000479190">
    <property type="component" value="Unassembled WGS sequence"/>
</dbReference>
<proteinExistence type="predicted"/>